<keyword evidence="2" id="KW-0812">Transmembrane</keyword>
<sequence length="417" mass="46144">MSSQVVPPPFIISADDKRGLIVVTAAATLSFVWTCWLIRIWLRLTVREWKADDYFLAAATVLYTVQSALVFQIVNRGFGTSEEGLSELDLQKIAKGDFASQILYILTLLLSKVAVLALYLRLSPAQRHTLASWSAIALSSVWALAAVILIAVPCNPIEFWTKRPATCSGVASRWQAIGAIDIAIEIYIFGIAVYLVARLNMKFKSKAMVVAAFSARLPVLAMAAVRIHYITSTLSSPNRTLEGTYYVVSTQWELGYAIMSSTITGLGPFLRPFSDSYSTSYRSYGDHNSHPVPSQNQSGNHSQAGVSYPLTPLGSRKPSNNSKNRDYKGNMLHDTMGPDGEEFNHLGTLDFRLRPDAEEFRRDTNVHGGSDAIDEEYLFNRSRSSNESRRMIITKKTVLTVETDRASAVGSPFYSSK</sequence>
<evidence type="ECO:0000259" key="3">
    <source>
        <dbReference type="Pfam" id="PF20684"/>
    </source>
</evidence>
<evidence type="ECO:0000256" key="2">
    <source>
        <dbReference type="SAM" id="Phobius"/>
    </source>
</evidence>
<feature type="transmembrane region" description="Helical" evidence="2">
    <location>
        <begin position="54"/>
        <end position="78"/>
    </location>
</feature>
<evidence type="ECO:0000313" key="4">
    <source>
        <dbReference type="EMBL" id="KAF2003152.1"/>
    </source>
</evidence>
<dbReference type="OrthoDB" id="3918601at2759"/>
<name>A0A6A5WN63_9PLEO</name>
<accession>A0A6A5WN63</accession>
<gene>
    <name evidence="4" type="ORF">P154DRAFT_520505</name>
</gene>
<organism evidence="4 5">
    <name type="scientific">Amniculicola lignicola CBS 123094</name>
    <dbReference type="NCBI Taxonomy" id="1392246"/>
    <lineage>
        <taxon>Eukaryota</taxon>
        <taxon>Fungi</taxon>
        <taxon>Dikarya</taxon>
        <taxon>Ascomycota</taxon>
        <taxon>Pezizomycotina</taxon>
        <taxon>Dothideomycetes</taxon>
        <taxon>Pleosporomycetidae</taxon>
        <taxon>Pleosporales</taxon>
        <taxon>Amniculicolaceae</taxon>
        <taxon>Amniculicola</taxon>
    </lineage>
</organism>
<feature type="transmembrane region" description="Helical" evidence="2">
    <location>
        <begin position="132"/>
        <end position="152"/>
    </location>
</feature>
<dbReference type="Pfam" id="PF20684">
    <property type="entry name" value="Fung_rhodopsin"/>
    <property type="match status" value="1"/>
</dbReference>
<proteinExistence type="predicted"/>
<evidence type="ECO:0000256" key="1">
    <source>
        <dbReference type="SAM" id="MobiDB-lite"/>
    </source>
</evidence>
<protein>
    <recommendedName>
        <fullName evidence="3">Rhodopsin domain-containing protein</fullName>
    </recommendedName>
</protein>
<dbReference type="PANTHER" id="PTHR39614">
    <property type="entry name" value="INTEGRAL MEMBRANE PROTEIN"/>
    <property type="match status" value="1"/>
</dbReference>
<feature type="domain" description="Rhodopsin" evidence="3">
    <location>
        <begin position="38"/>
        <end position="270"/>
    </location>
</feature>
<feature type="compositionally biased region" description="Polar residues" evidence="1">
    <location>
        <begin position="291"/>
        <end position="305"/>
    </location>
</feature>
<evidence type="ECO:0000313" key="5">
    <source>
        <dbReference type="Proteomes" id="UP000799779"/>
    </source>
</evidence>
<feature type="region of interest" description="Disordered" evidence="1">
    <location>
        <begin position="282"/>
        <end position="338"/>
    </location>
</feature>
<dbReference type="PANTHER" id="PTHR39614:SF2">
    <property type="entry name" value="INTEGRAL MEMBRANE PROTEIN"/>
    <property type="match status" value="1"/>
</dbReference>
<feature type="transmembrane region" description="Helical" evidence="2">
    <location>
        <begin position="98"/>
        <end position="120"/>
    </location>
</feature>
<dbReference type="EMBL" id="ML977574">
    <property type="protein sequence ID" value="KAF2003152.1"/>
    <property type="molecule type" value="Genomic_DNA"/>
</dbReference>
<dbReference type="Proteomes" id="UP000799779">
    <property type="component" value="Unassembled WGS sequence"/>
</dbReference>
<reference evidence="4" key="1">
    <citation type="journal article" date="2020" name="Stud. Mycol.">
        <title>101 Dothideomycetes genomes: a test case for predicting lifestyles and emergence of pathogens.</title>
        <authorList>
            <person name="Haridas S."/>
            <person name="Albert R."/>
            <person name="Binder M."/>
            <person name="Bloem J."/>
            <person name="Labutti K."/>
            <person name="Salamov A."/>
            <person name="Andreopoulos B."/>
            <person name="Baker S."/>
            <person name="Barry K."/>
            <person name="Bills G."/>
            <person name="Bluhm B."/>
            <person name="Cannon C."/>
            <person name="Castanera R."/>
            <person name="Culley D."/>
            <person name="Daum C."/>
            <person name="Ezra D."/>
            <person name="Gonzalez J."/>
            <person name="Henrissat B."/>
            <person name="Kuo A."/>
            <person name="Liang C."/>
            <person name="Lipzen A."/>
            <person name="Lutzoni F."/>
            <person name="Magnuson J."/>
            <person name="Mondo S."/>
            <person name="Nolan M."/>
            <person name="Ohm R."/>
            <person name="Pangilinan J."/>
            <person name="Park H.-J."/>
            <person name="Ramirez L."/>
            <person name="Alfaro M."/>
            <person name="Sun H."/>
            <person name="Tritt A."/>
            <person name="Yoshinaga Y."/>
            <person name="Zwiers L.-H."/>
            <person name="Turgeon B."/>
            <person name="Goodwin S."/>
            <person name="Spatafora J."/>
            <person name="Crous P."/>
            <person name="Grigoriev I."/>
        </authorList>
    </citation>
    <scope>NUCLEOTIDE SEQUENCE</scope>
    <source>
        <strain evidence="4">CBS 123094</strain>
    </source>
</reference>
<keyword evidence="2" id="KW-1133">Transmembrane helix</keyword>
<feature type="transmembrane region" description="Helical" evidence="2">
    <location>
        <begin position="209"/>
        <end position="229"/>
    </location>
</feature>
<feature type="transmembrane region" description="Helical" evidence="2">
    <location>
        <begin position="20"/>
        <end position="42"/>
    </location>
</feature>
<keyword evidence="5" id="KW-1185">Reference proteome</keyword>
<keyword evidence="2" id="KW-0472">Membrane</keyword>
<dbReference type="AlphaFoldDB" id="A0A6A5WN63"/>
<dbReference type="InterPro" id="IPR049326">
    <property type="entry name" value="Rhodopsin_dom_fungi"/>
</dbReference>
<feature type="transmembrane region" description="Helical" evidence="2">
    <location>
        <begin position="172"/>
        <end position="197"/>
    </location>
</feature>